<accession>A0A1F5WZC5</accession>
<sequence>MTKQGEAGMDKEILEKTYLNQLRDFINQIDGRLVFETVDASAMLKSGQNKFFQTLIDSAVAIELFSSVQKMADALHISKPSLERWRLGKSAPHPIARPSIFRFLRDTASLKISELKKTI</sequence>
<dbReference type="AlphaFoldDB" id="A0A1F5WZC5"/>
<dbReference type="Proteomes" id="UP000178114">
    <property type="component" value="Unassembled WGS sequence"/>
</dbReference>
<organism evidence="1 2">
    <name type="scientific">Candidatus Giovannonibacteria bacterium RIFCSPLOWO2_01_FULL_45_34</name>
    <dbReference type="NCBI Taxonomy" id="1798351"/>
    <lineage>
        <taxon>Bacteria</taxon>
        <taxon>Candidatus Giovannoniibacteriota</taxon>
    </lineage>
</organism>
<evidence type="ECO:0000313" key="2">
    <source>
        <dbReference type="Proteomes" id="UP000178114"/>
    </source>
</evidence>
<dbReference type="EMBL" id="MFID01000020">
    <property type="protein sequence ID" value="OGF80998.1"/>
    <property type="molecule type" value="Genomic_DNA"/>
</dbReference>
<protein>
    <submittedName>
        <fullName evidence="1">Uncharacterized protein</fullName>
    </submittedName>
</protein>
<comment type="caution">
    <text evidence="1">The sequence shown here is derived from an EMBL/GenBank/DDBJ whole genome shotgun (WGS) entry which is preliminary data.</text>
</comment>
<proteinExistence type="predicted"/>
<evidence type="ECO:0000313" key="1">
    <source>
        <dbReference type="EMBL" id="OGF80998.1"/>
    </source>
</evidence>
<gene>
    <name evidence="1" type="ORF">A2930_00055</name>
</gene>
<reference evidence="1 2" key="1">
    <citation type="journal article" date="2016" name="Nat. Commun.">
        <title>Thousands of microbial genomes shed light on interconnected biogeochemical processes in an aquifer system.</title>
        <authorList>
            <person name="Anantharaman K."/>
            <person name="Brown C.T."/>
            <person name="Hug L.A."/>
            <person name="Sharon I."/>
            <person name="Castelle C.J."/>
            <person name="Probst A.J."/>
            <person name="Thomas B.C."/>
            <person name="Singh A."/>
            <person name="Wilkins M.J."/>
            <person name="Karaoz U."/>
            <person name="Brodie E.L."/>
            <person name="Williams K.H."/>
            <person name="Hubbard S.S."/>
            <person name="Banfield J.F."/>
        </authorList>
    </citation>
    <scope>NUCLEOTIDE SEQUENCE [LARGE SCALE GENOMIC DNA]</scope>
</reference>
<name>A0A1F5WZC5_9BACT</name>